<sequence length="127" mass="14223">MPGVSGRNSPSRNFFSSTNEVNFGSSKFSGDGSEEGTSLLCSTLYFQCRIKFEVLLHIAKPSFEIYLAEFILLLSDKGQPQNHNIIWAAVPETCKYSICTQDVFFPVYSDLFERPLDKLDDPTPGQV</sequence>
<protein>
    <submittedName>
        <fullName evidence="1">Uncharacterized protein</fullName>
    </submittedName>
</protein>
<dbReference type="AlphaFoldDB" id="A0AAV4U597"/>
<proteinExistence type="predicted"/>
<accession>A0AAV4U597</accession>
<dbReference type="Proteomes" id="UP001054945">
    <property type="component" value="Unassembled WGS sequence"/>
</dbReference>
<gene>
    <name evidence="1" type="ORF">CEXT_785281</name>
</gene>
<keyword evidence="2" id="KW-1185">Reference proteome</keyword>
<reference evidence="1 2" key="1">
    <citation type="submission" date="2021-06" db="EMBL/GenBank/DDBJ databases">
        <title>Caerostris extrusa draft genome.</title>
        <authorList>
            <person name="Kono N."/>
            <person name="Arakawa K."/>
        </authorList>
    </citation>
    <scope>NUCLEOTIDE SEQUENCE [LARGE SCALE GENOMIC DNA]</scope>
</reference>
<comment type="caution">
    <text evidence="1">The sequence shown here is derived from an EMBL/GenBank/DDBJ whole genome shotgun (WGS) entry which is preliminary data.</text>
</comment>
<evidence type="ECO:0000313" key="2">
    <source>
        <dbReference type="Proteomes" id="UP001054945"/>
    </source>
</evidence>
<dbReference type="EMBL" id="BPLR01012309">
    <property type="protein sequence ID" value="GIY52953.1"/>
    <property type="molecule type" value="Genomic_DNA"/>
</dbReference>
<name>A0AAV4U597_CAEEX</name>
<organism evidence="1 2">
    <name type="scientific">Caerostris extrusa</name>
    <name type="common">Bark spider</name>
    <name type="synonym">Caerostris bankana</name>
    <dbReference type="NCBI Taxonomy" id="172846"/>
    <lineage>
        <taxon>Eukaryota</taxon>
        <taxon>Metazoa</taxon>
        <taxon>Ecdysozoa</taxon>
        <taxon>Arthropoda</taxon>
        <taxon>Chelicerata</taxon>
        <taxon>Arachnida</taxon>
        <taxon>Araneae</taxon>
        <taxon>Araneomorphae</taxon>
        <taxon>Entelegynae</taxon>
        <taxon>Araneoidea</taxon>
        <taxon>Araneidae</taxon>
        <taxon>Caerostris</taxon>
    </lineage>
</organism>
<evidence type="ECO:0000313" key="1">
    <source>
        <dbReference type="EMBL" id="GIY52953.1"/>
    </source>
</evidence>